<organism evidence="2 3">
    <name type="scientific">Flexibacter flexilis DSM 6793</name>
    <dbReference type="NCBI Taxonomy" id="927664"/>
    <lineage>
        <taxon>Bacteria</taxon>
        <taxon>Pseudomonadati</taxon>
        <taxon>Bacteroidota</taxon>
        <taxon>Cytophagia</taxon>
        <taxon>Cytophagales</taxon>
        <taxon>Flexibacteraceae</taxon>
        <taxon>Flexibacter</taxon>
    </lineage>
</organism>
<name>A0A1I1KVU5_9BACT</name>
<reference evidence="2 3" key="1">
    <citation type="submission" date="2016-10" db="EMBL/GenBank/DDBJ databases">
        <authorList>
            <person name="de Groot N.N."/>
        </authorList>
    </citation>
    <scope>NUCLEOTIDE SEQUENCE [LARGE SCALE GENOMIC DNA]</scope>
    <source>
        <strain evidence="2 3">DSM 6793</strain>
    </source>
</reference>
<dbReference type="AlphaFoldDB" id="A0A1I1KVU5"/>
<dbReference type="Pfam" id="PF01047">
    <property type="entry name" value="MarR"/>
    <property type="match status" value="1"/>
</dbReference>
<dbReference type="InterPro" id="IPR039422">
    <property type="entry name" value="MarR/SlyA-like"/>
</dbReference>
<dbReference type="InterPro" id="IPR000835">
    <property type="entry name" value="HTH_MarR-typ"/>
</dbReference>
<evidence type="ECO:0000259" key="1">
    <source>
        <dbReference type="PROSITE" id="PS50995"/>
    </source>
</evidence>
<dbReference type="PRINTS" id="PR00598">
    <property type="entry name" value="HTHMARR"/>
</dbReference>
<dbReference type="EMBL" id="FOLE01000007">
    <property type="protein sequence ID" value="SFC64861.1"/>
    <property type="molecule type" value="Genomic_DNA"/>
</dbReference>
<gene>
    <name evidence="2" type="ORF">SAMN05421780_107227</name>
</gene>
<dbReference type="GO" id="GO:0003677">
    <property type="term" value="F:DNA binding"/>
    <property type="evidence" value="ECO:0007669"/>
    <property type="project" value="UniProtKB-KW"/>
</dbReference>
<proteinExistence type="predicted"/>
<dbReference type="PANTHER" id="PTHR33164:SF99">
    <property type="entry name" value="MARR FAMILY REGULATORY PROTEIN"/>
    <property type="match status" value="1"/>
</dbReference>
<sequence>MRIEDEIKQKTFSSEGQKASINIMFTASWVRGQVNCQLRPNDLTPEQYNVLRILNGQHPNAISLKGITERMIDRNSNTSRIVDKLKAKGLVSRETDEIDRRGCNIAITQEGLDMLKEIEIRWPDHNVMSEKLTVEELETLNKLLDKIRS</sequence>
<dbReference type="PANTHER" id="PTHR33164">
    <property type="entry name" value="TRANSCRIPTIONAL REGULATOR, MARR FAMILY"/>
    <property type="match status" value="1"/>
</dbReference>
<dbReference type="RefSeq" id="WP_091513561.1">
    <property type="nucleotide sequence ID" value="NZ_FOLE01000007.1"/>
</dbReference>
<keyword evidence="3" id="KW-1185">Reference proteome</keyword>
<dbReference type="Proteomes" id="UP000199514">
    <property type="component" value="Unassembled WGS sequence"/>
</dbReference>
<feature type="domain" description="HTH marR-type" evidence="1">
    <location>
        <begin position="1"/>
        <end position="149"/>
    </location>
</feature>
<dbReference type="InterPro" id="IPR036388">
    <property type="entry name" value="WH-like_DNA-bd_sf"/>
</dbReference>
<evidence type="ECO:0000313" key="2">
    <source>
        <dbReference type="EMBL" id="SFC64861.1"/>
    </source>
</evidence>
<dbReference type="GO" id="GO:0003700">
    <property type="term" value="F:DNA-binding transcription factor activity"/>
    <property type="evidence" value="ECO:0007669"/>
    <property type="project" value="InterPro"/>
</dbReference>
<dbReference type="SUPFAM" id="SSF46785">
    <property type="entry name" value="Winged helix' DNA-binding domain"/>
    <property type="match status" value="1"/>
</dbReference>
<evidence type="ECO:0000313" key="3">
    <source>
        <dbReference type="Proteomes" id="UP000199514"/>
    </source>
</evidence>
<dbReference type="Gene3D" id="1.10.10.10">
    <property type="entry name" value="Winged helix-like DNA-binding domain superfamily/Winged helix DNA-binding domain"/>
    <property type="match status" value="1"/>
</dbReference>
<dbReference type="STRING" id="927664.SAMN05421780_107227"/>
<accession>A0A1I1KVU5</accession>
<protein>
    <submittedName>
        <fullName evidence="2">DNA-binding transcriptional regulator, MarR family</fullName>
    </submittedName>
</protein>
<dbReference type="InterPro" id="IPR036390">
    <property type="entry name" value="WH_DNA-bd_sf"/>
</dbReference>
<dbReference type="PROSITE" id="PS50995">
    <property type="entry name" value="HTH_MARR_2"/>
    <property type="match status" value="1"/>
</dbReference>
<dbReference type="SMART" id="SM00347">
    <property type="entry name" value="HTH_MARR"/>
    <property type="match status" value="1"/>
</dbReference>
<dbReference type="OrthoDB" id="763883at2"/>
<dbReference type="GO" id="GO:0006950">
    <property type="term" value="P:response to stress"/>
    <property type="evidence" value="ECO:0007669"/>
    <property type="project" value="TreeGrafter"/>
</dbReference>
<keyword evidence="2" id="KW-0238">DNA-binding</keyword>